<dbReference type="SUPFAM" id="SSF53822">
    <property type="entry name" value="Periplasmic binding protein-like I"/>
    <property type="match status" value="1"/>
</dbReference>
<organism evidence="5 6">
    <name type="scientific">Camelimonas fluminis</name>
    <dbReference type="NCBI Taxonomy" id="1576911"/>
    <lineage>
        <taxon>Bacteria</taxon>
        <taxon>Pseudomonadati</taxon>
        <taxon>Pseudomonadota</taxon>
        <taxon>Alphaproteobacteria</taxon>
        <taxon>Hyphomicrobiales</taxon>
        <taxon>Chelatococcaceae</taxon>
        <taxon>Camelimonas</taxon>
    </lineage>
</organism>
<accession>A0ABV7UE05</accession>
<feature type="chain" id="PRO_5046870595" evidence="3">
    <location>
        <begin position="26"/>
        <end position="407"/>
    </location>
</feature>
<sequence length="407" mass="44532">MKSSGLPACLALVASMFLGDAAAWAAAKQYDTGASDTEIRIGQTVPMSGPASAYGLIGRAEAAYVRMINAQGGVNGRRINLIQYDDAYNPPKTVEHVRRLVEQDEVLTTFQIIGAPANAAVQKYLNARKVPQLLVSTGAARFTDPKNYPWTTAFNPGFKSEAKIYAAYLLKEHPAARIGVLYQNDDQGRDYLNGLKEGLGDRARTMIVAEEPYELADPTIDSQIVKLRTSGADVLFAVTSPKFGAQAIRKVAQIGWKPVYIIDSNSAPSETLRPAGFDNARGIISATYVKDPTDAQWADDPGMKRFKAFMAQWMPGEDPNSGIAMYGYMAAKLLVHILGQAGDDLTRDNIMKQVTNIQGFDPDLMLPGITTATANSYKVNRQMQMMRFDGARWIRFGEIITDRSEAN</sequence>
<evidence type="ECO:0000256" key="2">
    <source>
        <dbReference type="ARBA" id="ARBA00022729"/>
    </source>
</evidence>
<dbReference type="EMBL" id="JBHRYC010000024">
    <property type="protein sequence ID" value="MFC3636731.1"/>
    <property type="molecule type" value="Genomic_DNA"/>
</dbReference>
<dbReference type="RefSeq" id="WP_191320012.1">
    <property type="nucleotide sequence ID" value="NZ_BNCG01000012.1"/>
</dbReference>
<evidence type="ECO:0000256" key="1">
    <source>
        <dbReference type="ARBA" id="ARBA00010062"/>
    </source>
</evidence>
<keyword evidence="6" id="KW-1185">Reference proteome</keyword>
<dbReference type="CDD" id="cd06343">
    <property type="entry name" value="PBP1_ABC_ligand_binding-like"/>
    <property type="match status" value="1"/>
</dbReference>
<evidence type="ECO:0000313" key="6">
    <source>
        <dbReference type="Proteomes" id="UP001595704"/>
    </source>
</evidence>
<dbReference type="InterPro" id="IPR028081">
    <property type="entry name" value="Leu-bd"/>
</dbReference>
<feature type="signal peptide" evidence="3">
    <location>
        <begin position="1"/>
        <end position="25"/>
    </location>
</feature>
<keyword evidence="2 3" id="KW-0732">Signal</keyword>
<gene>
    <name evidence="5" type="ORF">ACFONL_04925</name>
</gene>
<dbReference type="Gene3D" id="3.40.50.2300">
    <property type="match status" value="2"/>
</dbReference>
<dbReference type="PANTHER" id="PTHR47235">
    <property type="entry name" value="BLR6548 PROTEIN"/>
    <property type="match status" value="1"/>
</dbReference>
<comment type="caution">
    <text evidence="5">The sequence shown here is derived from an EMBL/GenBank/DDBJ whole genome shotgun (WGS) entry which is preliminary data.</text>
</comment>
<comment type="similarity">
    <text evidence="1">Belongs to the leucine-binding protein family.</text>
</comment>
<reference evidence="6" key="1">
    <citation type="journal article" date="2019" name="Int. J. Syst. Evol. Microbiol.">
        <title>The Global Catalogue of Microorganisms (GCM) 10K type strain sequencing project: providing services to taxonomists for standard genome sequencing and annotation.</title>
        <authorList>
            <consortium name="The Broad Institute Genomics Platform"/>
            <consortium name="The Broad Institute Genome Sequencing Center for Infectious Disease"/>
            <person name="Wu L."/>
            <person name="Ma J."/>
        </authorList>
    </citation>
    <scope>NUCLEOTIDE SEQUENCE [LARGE SCALE GENOMIC DNA]</scope>
    <source>
        <strain evidence="6">KCTC 42282</strain>
    </source>
</reference>
<name>A0ABV7UE05_9HYPH</name>
<protein>
    <submittedName>
        <fullName evidence="5">ABC transporter substrate-binding protein</fullName>
    </submittedName>
</protein>
<dbReference type="Pfam" id="PF13458">
    <property type="entry name" value="Peripla_BP_6"/>
    <property type="match status" value="1"/>
</dbReference>
<evidence type="ECO:0000259" key="4">
    <source>
        <dbReference type="Pfam" id="PF13458"/>
    </source>
</evidence>
<dbReference type="InterPro" id="IPR028082">
    <property type="entry name" value="Peripla_BP_I"/>
</dbReference>
<dbReference type="PANTHER" id="PTHR47235:SF1">
    <property type="entry name" value="BLR6548 PROTEIN"/>
    <property type="match status" value="1"/>
</dbReference>
<feature type="domain" description="Leucine-binding protein" evidence="4">
    <location>
        <begin position="38"/>
        <end position="389"/>
    </location>
</feature>
<evidence type="ECO:0000256" key="3">
    <source>
        <dbReference type="SAM" id="SignalP"/>
    </source>
</evidence>
<proteinExistence type="inferred from homology"/>
<dbReference type="Proteomes" id="UP001595704">
    <property type="component" value="Unassembled WGS sequence"/>
</dbReference>
<evidence type="ECO:0000313" key="5">
    <source>
        <dbReference type="EMBL" id="MFC3636731.1"/>
    </source>
</evidence>